<protein>
    <submittedName>
        <fullName evidence="2">BZ3500_MvSof-1268-A1-R1_Chr1-3g01852 protein</fullName>
    </submittedName>
</protein>
<dbReference type="Proteomes" id="UP000249723">
    <property type="component" value="Unassembled WGS sequence"/>
</dbReference>
<gene>
    <name evidence="2" type="ORF">BZ3500_MVSOF-1268-A1-R1_CHR1-3G01852</name>
</gene>
<evidence type="ECO:0000256" key="1">
    <source>
        <dbReference type="SAM" id="MobiDB-lite"/>
    </source>
</evidence>
<evidence type="ECO:0000313" key="3">
    <source>
        <dbReference type="Proteomes" id="UP000249723"/>
    </source>
</evidence>
<dbReference type="AlphaFoldDB" id="A0A2X0L7D7"/>
<reference evidence="3" key="1">
    <citation type="submission" date="2016-10" db="EMBL/GenBank/DDBJ databases">
        <authorList>
            <person name="Jeantristanb JTB J.-T."/>
            <person name="Ricardo R."/>
        </authorList>
    </citation>
    <scope>NUCLEOTIDE SEQUENCE [LARGE SCALE GENOMIC DNA]</scope>
</reference>
<sequence>MIDTGPFAQVQWSKTPSHNRRQIGGNTTTVPTRRRRDSSITIAGDEDAPAGSTSSHRLSRTGALQPAPQPMT</sequence>
<proteinExistence type="predicted"/>
<organism evidence="2 3">
    <name type="scientific">Microbotryum saponariae</name>
    <dbReference type="NCBI Taxonomy" id="289078"/>
    <lineage>
        <taxon>Eukaryota</taxon>
        <taxon>Fungi</taxon>
        <taxon>Dikarya</taxon>
        <taxon>Basidiomycota</taxon>
        <taxon>Pucciniomycotina</taxon>
        <taxon>Microbotryomycetes</taxon>
        <taxon>Microbotryales</taxon>
        <taxon>Microbotryaceae</taxon>
        <taxon>Microbotryum</taxon>
    </lineage>
</organism>
<dbReference type="EMBL" id="FMWP01000014">
    <property type="protein sequence ID" value="SCZ90225.1"/>
    <property type="molecule type" value="Genomic_DNA"/>
</dbReference>
<keyword evidence="3" id="KW-1185">Reference proteome</keyword>
<accession>A0A2X0L7D7</accession>
<evidence type="ECO:0000313" key="2">
    <source>
        <dbReference type="EMBL" id="SCZ90225.1"/>
    </source>
</evidence>
<name>A0A2X0L7D7_9BASI</name>
<feature type="region of interest" description="Disordered" evidence="1">
    <location>
        <begin position="1"/>
        <end position="72"/>
    </location>
</feature>